<name>A0A6P5Z6E4_DURZI</name>
<evidence type="ECO:0000313" key="2">
    <source>
        <dbReference type="RefSeq" id="XP_022748127.1"/>
    </source>
</evidence>
<dbReference type="Proteomes" id="UP000515121">
    <property type="component" value="Unplaced"/>
</dbReference>
<proteinExistence type="predicted"/>
<dbReference type="PANTHER" id="PTHR36482">
    <property type="entry name" value="OSJNBA0024J22.15 PROTEIN"/>
    <property type="match status" value="1"/>
</dbReference>
<evidence type="ECO:0000313" key="1">
    <source>
        <dbReference type="Proteomes" id="UP000515121"/>
    </source>
</evidence>
<dbReference type="GeneID" id="111297757"/>
<keyword evidence="1" id="KW-1185">Reference proteome</keyword>
<reference evidence="2" key="1">
    <citation type="submission" date="2025-08" db="UniProtKB">
        <authorList>
            <consortium name="RefSeq"/>
        </authorList>
    </citation>
    <scope>IDENTIFICATION</scope>
    <source>
        <tissue evidence="2">Fruit stalk</tissue>
    </source>
</reference>
<dbReference type="InterPro" id="IPR053085">
    <property type="entry name" value="Jasmonate-induced_protein"/>
</dbReference>
<dbReference type="AlphaFoldDB" id="A0A6P5Z6E4"/>
<dbReference type="PANTHER" id="PTHR36482:SF8">
    <property type="match status" value="1"/>
</dbReference>
<dbReference type="RefSeq" id="XP_022748127.1">
    <property type="nucleotide sequence ID" value="XM_022892392.1"/>
</dbReference>
<protein>
    <submittedName>
        <fullName evidence="2">Uncharacterized protein LOC111297757</fullName>
    </submittedName>
</protein>
<dbReference type="KEGG" id="dzi:111297757"/>
<gene>
    <name evidence="2" type="primary">LOC111297757</name>
</gene>
<accession>A0A6P5Z6E4</accession>
<dbReference type="OrthoDB" id="978642at2759"/>
<organism evidence="1 2">
    <name type="scientific">Durio zibethinus</name>
    <name type="common">Durian</name>
    <dbReference type="NCBI Taxonomy" id="66656"/>
    <lineage>
        <taxon>Eukaryota</taxon>
        <taxon>Viridiplantae</taxon>
        <taxon>Streptophyta</taxon>
        <taxon>Embryophyta</taxon>
        <taxon>Tracheophyta</taxon>
        <taxon>Spermatophyta</taxon>
        <taxon>Magnoliopsida</taxon>
        <taxon>eudicotyledons</taxon>
        <taxon>Gunneridae</taxon>
        <taxon>Pentapetalae</taxon>
        <taxon>rosids</taxon>
        <taxon>malvids</taxon>
        <taxon>Malvales</taxon>
        <taxon>Malvaceae</taxon>
        <taxon>Helicteroideae</taxon>
        <taxon>Durio</taxon>
    </lineage>
</organism>
<sequence length="202" mass="22654">MAPTPAVQFEAGALVSTPSQLQRNSATKRDKTVVAAYPISIKFSTDIPEYTECILENFSEEDLHLDDRIIWEGSKSKHFPTEIPKGEMREFKHEADFGCPVVGSVVGLEYVFGEGNKYKWIIAWSNSKNELNKVYTEIIEDEVADWDKIKLSLEKSGQHSVAEKHQFLSEIVIDPTSATPTMKATFKLLLLVDDKPTSTSKA</sequence>